<sequence length="128" mass="13413">MTESIKSGGEVMASSSGHIGWLTINRPHSLNALSRATIDAFVKNFIEFDNNSDIRVIVVSGAGEKSFCSGVDLKESASLGAYTSPMRAFSRNVHEVVFEAVTPTIAAINGVAVGAGLELALACDLRVA</sequence>
<evidence type="ECO:0000313" key="5">
    <source>
        <dbReference type="Proteomes" id="UP000002051"/>
    </source>
</evidence>
<feature type="non-terminal residue" evidence="3">
    <location>
        <position position="128"/>
    </location>
</feature>
<gene>
    <name evidence="4" type="primary">25481721</name>
    <name evidence="3" type="ORF">MTR_1535s0020</name>
</gene>
<comment type="similarity">
    <text evidence="1 2">Belongs to the enoyl-CoA hydratase/isomerase family.</text>
</comment>
<dbReference type="EnsemblPlants" id="KEH15274">
    <property type="protein sequence ID" value="KEH15274"/>
    <property type="gene ID" value="MTR_1535s0020"/>
</dbReference>
<dbReference type="PANTHER" id="PTHR43802">
    <property type="entry name" value="ENOYL-COA HYDRATASE"/>
    <property type="match status" value="1"/>
</dbReference>
<evidence type="ECO:0000256" key="2">
    <source>
        <dbReference type="RuleBase" id="RU003707"/>
    </source>
</evidence>
<reference evidence="3 5" key="1">
    <citation type="journal article" date="2011" name="Nature">
        <title>The Medicago genome provides insight into the evolution of rhizobial symbioses.</title>
        <authorList>
            <person name="Young N.D."/>
            <person name="Debelle F."/>
            <person name="Oldroyd G.E."/>
            <person name="Geurts R."/>
            <person name="Cannon S.B."/>
            <person name="Udvardi M.K."/>
            <person name="Benedito V.A."/>
            <person name="Mayer K.F."/>
            <person name="Gouzy J."/>
            <person name="Schoof H."/>
            <person name="Van de Peer Y."/>
            <person name="Proost S."/>
            <person name="Cook D.R."/>
            <person name="Meyers B.C."/>
            <person name="Spannagl M."/>
            <person name="Cheung F."/>
            <person name="De Mita S."/>
            <person name="Krishnakumar V."/>
            <person name="Gundlach H."/>
            <person name="Zhou S."/>
            <person name="Mudge J."/>
            <person name="Bharti A.K."/>
            <person name="Murray J.D."/>
            <person name="Naoumkina M.A."/>
            <person name="Rosen B."/>
            <person name="Silverstein K.A."/>
            <person name="Tang H."/>
            <person name="Rombauts S."/>
            <person name="Zhao P.X."/>
            <person name="Zhou P."/>
            <person name="Barbe V."/>
            <person name="Bardou P."/>
            <person name="Bechner M."/>
            <person name="Bellec A."/>
            <person name="Berger A."/>
            <person name="Berges H."/>
            <person name="Bidwell S."/>
            <person name="Bisseling T."/>
            <person name="Choisne N."/>
            <person name="Couloux A."/>
            <person name="Denny R."/>
            <person name="Deshpande S."/>
            <person name="Dai X."/>
            <person name="Doyle J.J."/>
            <person name="Dudez A.M."/>
            <person name="Farmer A.D."/>
            <person name="Fouteau S."/>
            <person name="Franken C."/>
            <person name="Gibelin C."/>
            <person name="Gish J."/>
            <person name="Goldstein S."/>
            <person name="Gonzalez A.J."/>
            <person name="Green P.J."/>
            <person name="Hallab A."/>
            <person name="Hartog M."/>
            <person name="Hua A."/>
            <person name="Humphray S.J."/>
            <person name="Jeong D.H."/>
            <person name="Jing Y."/>
            <person name="Jocker A."/>
            <person name="Kenton S.M."/>
            <person name="Kim D.J."/>
            <person name="Klee K."/>
            <person name="Lai H."/>
            <person name="Lang C."/>
            <person name="Lin S."/>
            <person name="Macmil S.L."/>
            <person name="Magdelenat G."/>
            <person name="Matthews L."/>
            <person name="McCorrison J."/>
            <person name="Monaghan E.L."/>
            <person name="Mun J.H."/>
            <person name="Najar F.Z."/>
            <person name="Nicholson C."/>
            <person name="Noirot C."/>
            <person name="O'Bleness M."/>
            <person name="Paule C.R."/>
            <person name="Poulain J."/>
            <person name="Prion F."/>
            <person name="Qin B."/>
            <person name="Qu C."/>
            <person name="Retzel E.F."/>
            <person name="Riddle C."/>
            <person name="Sallet E."/>
            <person name="Samain S."/>
            <person name="Samson N."/>
            <person name="Sanders I."/>
            <person name="Saurat O."/>
            <person name="Scarpelli C."/>
            <person name="Schiex T."/>
            <person name="Segurens B."/>
            <person name="Severin A.J."/>
            <person name="Sherrier D.J."/>
            <person name="Shi R."/>
            <person name="Sims S."/>
            <person name="Singer S.R."/>
            <person name="Sinharoy S."/>
            <person name="Sterck L."/>
            <person name="Viollet A."/>
            <person name="Wang B.B."/>
            <person name="Wang K."/>
            <person name="Wang M."/>
            <person name="Wang X."/>
            <person name="Warfsmann J."/>
            <person name="Weissenbach J."/>
            <person name="White D.D."/>
            <person name="White J.D."/>
            <person name="Wiley G.B."/>
            <person name="Wincker P."/>
            <person name="Xing Y."/>
            <person name="Yang L."/>
            <person name="Yao Z."/>
            <person name="Ying F."/>
            <person name="Zhai J."/>
            <person name="Zhou L."/>
            <person name="Zuber A."/>
            <person name="Denarie J."/>
            <person name="Dixon R.A."/>
            <person name="May G.D."/>
            <person name="Schwartz D.C."/>
            <person name="Rogers J."/>
            <person name="Quetier F."/>
            <person name="Town C.D."/>
            <person name="Roe B.A."/>
        </authorList>
    </citation>
    <scope>NUCLEOTIDE SEQUENCE [LARGE SCALE GENOMIC DNA]</scope>
    <source>
        <strain evidence="3">A17</strain>
        <strain evidence="4 5">cv. Jemalong A17</strain>
    </source>
</reference>
<organism evidence="3 5">
    <name type="scientific">Medicago truncatula</name>
    <name type="common">Barrel medic</name>
    <name type="synonym">Medicago tribuloides</name>
    <dbReference type="NCBI Taxonomy" id="3880"/>
    <lineage>
        <taxon>Eukaryota</taxon>
        <taxon>Viridiplantae</taxon>
        <taxon>Streptophyta</taxon>
        <taxon>Embryophyta</taxon>
        <taxon>Tracheophyta</taxon>
        <taxon>Spermatophyta</taxon>
        <taxon>Magnoliopsida</taxon>
        <taxon>eudicotyledons</taxon>
        <taxon>Gunneridae</taxon>
        <taxon>Pentapetalae</taxon>
        <taxon>rosids</taxon>
        <taxon>fabids</taxon>
        <taxon>Fabales</taxon>
        <taxon>Fabaceae</taxon>
        <taxon>Papilionoideae</taxon>
        <taxon>50 kb inversion clade</taxon>
        <taxon>NPAAA clade</taxon>
        <taxon>Hologalegina</taxon>
        <taxon>IRL clade</taxon>
        <taxon>Trifolieae</taxon>
        <taxon>Medicago</taxon>
    </lineage>
</organism>
<dbReference type="GO" id="GO:0003824">
    <property type="term" value="F:catalytic activity"/>
    <property type="evidence" value="ECO:0007669"/>
    <property type="project" value="InterPro"/>
</dbReference>
<dbReference type="PANTHER" id="PTHR43802:SF1">
    <property type="entry name" value="IP11341P-RELATED"/>
    <property type="match status" value="1"/>
</dbReference>
<dbReference type="STRING" id="3880.A0A072TCJ3"/>
<dbReference type="PROSITE" id="PS00166">
    <property type="entry name" value="ENOYL_COA_HYDRATASE"/>
    <property type="match status" value="1"/>
</dbReference>
<dbReference type="Proteomes" id="UP000002051">
    <property type="component" value="Unassembled WGS sequence"/>
</dbReference>
<dbReference type="CDD" id="cd06558">
    <property type="entry name" value="crotonase-like"/>
    <property type="match status" value="1"/>
</dbReference>
<dbReference type="InterPro" id="IPR029045">
    <property type="entry name" value="ClpP/crotonase-like_dom_sf"/>
</dbReference>
<name>A0A072TCJ3_MEDTR</name>
<accession>A0A072TCJ3</accession>
<dbReference type="InterPro" id="IPR018376">
    <property type="entry name" value="Enoyl-CoA_hyd/isom_CS"/>
</dbReference>
<dbReference type="HOGENOM" id="CLU_009834_13_2_1"/>
<dbReference type="EMBL" id="KL404259">
    <property type="protein sequence ID" value="KEH15274.1"/>
    <property type="molecule type" value="Genomic_DNA"/>
</dbReference>
<dbReference type="InterPro" id="IPR001753">
    <property type="entry name" value="Enoyl-CoA_hydra/iso"/>
</dbReference>
<keyword evidence="5" id="KW-1185">Reference proteome</keyword>
<dbReference type="AlphaFoldDB" id="A0A072TCJ3"/>
<dbReference type="Pfam" id="PF00378">
    <property type="entry name" value="ECH_1"/>
    <property type="match status" value="1"/>
</dbReference>
<evidence type="ECO:0000313" key="3">
    <source>
        <dbReference type="EMBL" id="KEH15274.1"/>
    </source>
</evidence>
<evidence type="ECO:0000313" key="4">
    <source>
        <dbReference type="EnsemblPlants" id="KEH15274"/>
    </source>
</evidence>
<reference evidence="3 5" key="2">
    <citation type="journal article" date="2014" name="BMC Genomics">
        <title>An improved genome release (version Mt4.0) for the model legume Medicago truncatula.</title>
        <authorList>
            <person name="Tang H."/>
            <person name="Krishnakumar V."/>
            <person name="Bidwell S."/>
            <person name="Rosen B."/>
            <person name="Chan A."/>
            <person name="Zhou S."/>
            <person name="Gentzbittel L."/>
            <person name="Childs K.L."/>
            <person name="Yandell M."/>
            <person name="Gundlach H."/>
            <person name="Mayer K.F."/>
            <person name="Schwartz D.C."/>
            <person name="Town C.D."/>
        </authorList>
    </citation>
    <scope>GENOME REANNOTATION</scope>
    <source>
        <strain evidence="3">A17</strain>
        <strain evidence="4 5">cv. Jemalong A17</strain>
    </source>
</reference>
<reference evidence="4" key="3">
    <citation type="submission" date="2015-06" db="UniProtKB">
        <authorList>
            <consortium name="EnsemblPlants"/>
        </authorList>
    </citation>
    <scope>IDENTIFICATION</scope>
    <source>
        <strain evidence="4">cv. Jemalong A17</strain>
    </source>
</reference>
<protein>
    <submittedName>
        <fullName evidence="3">Enoyl-CoA hydratase/isomerase family protein</fullName>
    </submittedName>
</protein>
<evidence type="ECO:0000256" key="1">
    <source>
        <dbReference type="ARBA" id="ARBA00005254"/>
    </source>
</evidence>
<dbReference type="SUPFAM" id="SSF52096">
    <property type="entry name" value="ClpP/crotonase"/>
    <property type="match status" value="1"/>
</dbReference>
<dbReference type="Gene3D" id="3.90.226.10">
    <property type="entry name" value="2-enoyl-CoA Hydratase, Chain A, domain 1"/>
    <property type="match status" value="1"/>
</dbReference>
<proteinExistence type="inferred from homology"/>